<reference evidence="1 2" key="1">
    <citation type="submission" date="2007-01" db="EMBL/GenBank/DDBJ databases">
        <authorList>
            <person name="Haygood M."/>
            <person name="Podell S."/>
            <person name="Anderson C."/>
            <person name="Hopkinson B."/>
            <person name="Roe K."/>
            <person name="Barbeau K."/>
            <person name="Gaasterland T."/>
            <person name="Ferriera S."/>
            <person name="Johnson J."/>
            <person name="Kravitz S."/>
            <person name="Beeson K."/>
            <person name="Sutton G."/>
            <person name="Rogers Y.-H."/>
            <person name="Friedman R."/>
            <person name="Frazier M."/>
            <person name="Venter J.C."/>
        </authorList>
    </citation>
    <scope>NUCLEOTIDE SEQUENCE [LARGE SCALE GENOMIC DNA]</scope>
    <source>
        <strain evidence="1 2">ATCC 23134</strain>
    </source>
</reference>
<name>A1ZMB5_MICM2</name>
<proteinExistence type="predicted"/>
<dbReference type="OrthoDB" id="1490620at2"/>
<organism evidence="1 2">
    <name type="scientific">Microscilla marina ATCC 23134</name>
    <dbReference type="NCBI Taxonomy" id="313606"/>
    <lineage>
        <taxon>Bacteria</taxon>
        <taxon>Pseudomonadati</taxon>
        <taxon>Bacteroidota</taxon>
        <taxon>Cytophagia</taxon>
        <taxon>Cytophagales</taxon>
        <taxon>Microscillaceae</taxon>
        <taxon>Microscilla</taxon>
    </lineage>
</organism>
<comment type="caution">
    <text evidence="1">The sequence shown here is derived from an EMBL/GenBank/DDBJ whole genome shotgun (WGS) entry which is preliminary data.</text>
</comment>
<sequence length="71" mass="8268">MVDYNVVKQPLIMRVTYKSIDGVMIPAYRKYTKATWKGEVLDEKWVEDIAEDIKFNQNIPKALFEAKATSK</sequence>
<accession>A1ZMB5</accession>
<dbReference type="RefSeq" id="WP_002697962.1">
    <property type="nucleotide sequence ID" value="NZ_AAWS01000016.1"/>
</dbReference>
<keyword evidence="2" id="KW-1185">Reference proteome</keyword>
<protein>
    <submittedName>
        <fullName evidence="1">Uncharacterized protein</fullName>
    </submittedName>
</protein>
<dbReference type="eggNOG" id="ENOG502Z81I">
    <property type="taxonomic scope" value="Bacteria"/>
</dbReference>
<evidence type="ECO:0000313" key="1">
    <source>
        <dbReference type="EMBL" id="EAY28295.1"/>
    </source>
</evidence>
<evidence type="ECO:0000313" key="2">
    <source>
        <dbReference type="Proteomes" id="UP000004095"/>
    </source>
</evidence>
<gene>
    <name evidence="1" type="ORF">M23134_03847</name>
</gene>
<dbReference type="Proteomes" id="UP000004095">
    <property type="component" value="Unassembled WGS sequence"/>
</dbReference>
<dbReference type="EMBL" id="AAWS01000016">
    <property type="protein sequence ID" value="EAY28295.1"/>
    <property type="molecule type" value="Genomic_DNA"/>
</dbReference>
<dbReference type="AlphaFoldDB" id="A1ZMB5"/>